<sequence length="335" mass="34511">TPQSLHRRAHIAHAVLAHCWGVRAGQHDLASWPSHRSHEGLQRAAPGLLQVRTADRGGRRVLLPAALRPRGPAGGALGGRAAGPARPGPQLPVARRGRAGDAPRQLLQVAGAGLPPGLGHGSAPVGRQVQRAGLRELAARLQPQHDARGQGPAVLGQRRPGQASARLAGGAALALRRAPGGRRGAPGRRRPRVPAASGRHVSVGQARPLPREHGGPAGRHAPAPRRGAARVGVRGGAAAARAGGAVRAAQLRLRRGALRRGAGPLRRPRRWTALSCPRGAGCGPRRRPLPREAVLASSCDPPLLLRLLLSSSSSSSSSGPISERGCPCPCAAMYA</sequence>
<feature type="non-terminal residue" evidence="2">
    <location>
        <position position="1"/>
    </location>
</feature>
<accession>A0ABN9Y0G3</accession>
<dbReference type="Proteomes" id="UP001189429">
    <property type="component" value="Unassembled WGS sequence"/>
</dbReference>
<feature type="non-terminal residue" evidence="2">
    <location>
        <position position="335"/>
    </location>
</feature>
<feature type="region of interest" description="Disordered" evidence="1">
    <location>
        <begin position="68"/>
        <end position="101"/>
    </location>
</feature>
<gene>
    <name evidence="2" type="ORF">PCOR1329_LOCUS80276</name>
</gene>
<feature type="compositionally biased region" description="Gly residues" evidence="1">
    <location>
        <begin position="72"/>
        <end position="81"/>
    </location>
</feature>
<name>A0ABN9Y0G3_9DINO</name>
<dbReference type="EMBL" id="CAUYUJ010021363">
    <property type="protein sequence ID" value="CAK0904165.1"/>
    <property type="molecule type" value="Genomic_DNA"/>
</dbReference>
<evidence type="ECO:0000256" key="1">
    <source>
        <dbReference type="SAM" id="MobiDB-lite"/>
    </source>
</evidence>
<feature type="compositionally biased region" description="Low complexity" evidence="1">
    <location>
        <begin position="163"/>
        <end position="178"/>
    </location>
</feature>
<reference evidence="2" key="1">
    <citation type="submission" date="2023-10" db="EMBL/GenBank/DDBJ databases">
        <authorList>
            <person name="Chen Y."/>
            <person name="Shah S."/>
            <person name="Dougan E. K."/>
            <person name="Thang M."/>
            <person name="Chan C."/>
        </authorList>
    </citation>
    <scope>NUCLEOTIDE SEQUENCE [LARGE SCALE GENOMIC DNA]</scope>
</reference>
<evidence type="ECO:0000313" key="3">
    <source>
        <dbReference type="Proteomes" id="UP001189429"/>
    </source>
</evidence>
<comment type="caution">
    <text evidence="2">The sequence shown here is derived from an EMBL/GenBank/DDBJ whole genome shotgun (WGS) entry which is preliminary data.</text>
</comment>
<evidence type="ECO:0000313" key="2">
    <source>
        <dbReference type="EMBL" id="CAK0904165.1"/>
    </source>
</evidence>
<keyword evidence="3" id="KW-1185">Reference proteome</keyword>
<feature type="compositionally biased region" description="Low complexity" evidence="1">
    <location>
        <begin position="218"/>
        <end position="229"/>
    </location>
</feature>
<protein>
    <submittedName>
        <fullName evidence="2">Uncharacterized protein</fullName>
    </submittedName>
</protein>
<organism evidence="2 3">
    <name type="scientific">Prorocentrum cordatum</name>
    <dbReference type="NCBI Taxonomy" id="2364126"/>
    <lineage>
        <taxon>Eukaryota</taxon>
        <taxon>Sar</taxon>
        <taxon>Alveolata</taxon>
        <taxon>Dinophyceae</taxon>
        <taxon>Prorocentrales</taxon>
        <taxon>Prorocentraceae</taxon>
        <taxon>Prorocentrum</taxon>
    </lineage>
</organism>
<feature type="region of interest" description="Disordered" evidence="1">
    <location>
        <begin position="143"/>
        <end position="229"/>
    </location>
</feature>
<proteinExistence type="predicted"/>